<dbReference type="InterPro" id="IPR039426">
    <property type="entry name" value="TonB-dep_rcpt-like"/>
</dbReference>
<reference evidence="4 5" key="1">
    <citation type="submission" date="2021-07" db="EMBL/GenBank/DDBJ databases">
        <title>Mesonia aestuariivivens sp. nov., isolated from a tidal flat.</title>
        <authorList>
            <person name="Kim Y.-O."/>
            <person name="Yoon J.-H."/>
        </authorList>
    </citation>
    <scope>NUCLEOTIDE SEQUENCE [LARGE SCALE GENOMIC DNA]</scope>
    <source>
        <strain evidence="4 5">JHPTF-M18</strain>
    </source>
</reference>
<sequence>MKQLSLFFLSLFIQQVLIAQSIALHGEVKDMLKHPVENADVILRDVQQKMITYTATDSLGKFTLKAPDGIYILEVYHLAYQKLTKNIQLVDSSPQPLGLILLSAEESLSEVMISAQKPLLEKKLDRLVINVENRSAFAGNNLFELLKNTPGIYTATDDQLQMLGKSGIRVMLNGRLQYLATNEISDFLKNIAADEIIKIELITTPPANFEAEGNAGYINIVTKKIRKKGRELKTALNGYQGKYSRIMSRTGFQYQDEQLRTDISYSYGKINSFEAIKQYNVFSNNGIIQHYRSFNQENRRTYYHTIRNQIDWQINKKSVLSFALRTMIKEEERPAENENFQLGEEDNIFHNIQSSTFEERAYINYGTDIFYEYTLDSLKKKMMLSGSYAGFSTNNQQRFSNHYFNEHEPLTQEQLRSDFKNKSEIMAFKVDFYLPFKKTTWETGLKYAQTKTNNSFLFENFDYLQWQINPNLNNDFLYREQNAALYISMQKNMAKRWKLKLGLRGEYTSTKGDSPNLDQLTTYRYFNLFSTFYLQYEVNNQYQMNLSYARRINRPDYSSLNPFITYQSPLFSNQGNPLLRPEFTHSLEWNHTLKNRYVITPFYNYTQAYYSEYPYQVEATQETRYTFGNLGSHQNAGVQAILPFKINKQINWQHSLLGLYQQYVIAYDSIQEKPAGVFWRYQSSFSVELNKNLNMEISGYYESKSIQAFYEADDHADVSIGMNYSFWKEKANLSLGVSDIFYTNRAKAEINYPNQSLGFYRRNDTRLFKIGFTYKFGKNTVKDKKSLDSASAEEQERW</sequence>
<name>A0ABS6W4N3_9FLAO</name>
<keyword evidence="1" id="KW-0812">Transmembrane</keyword>
<evidence type="ECO:0000313" key="4">
    <source>
        <dbReference type="EMBL" id="MBW2962810.1"/>
    </source>
</evidence>
<dbReference type="PANTHER" id="PTHR40980">
    <property type="entry name" value="PLUG DOMAIN-CONTAINING PROTEIN"/>
    <property type="match status" value="1"/>
</dbReference>
<gene>
    <name evidence="4" type="ORF">KW502_13525</name>
</gene>
<accession>A0ABS6W4N3</accession>
<organism evidence="4 5">
    <name type="scientific">Mesonia aestuariivivens</name>
    <dbReference type="NCBI Taxonomy" id="2796128"/>
    <lineage>
        <taxon>Bacteria</taxon>
        <taxon>Pseudomonadati</taxon>
        <taxon>Bacteroidota</taxon>
        <taxon>Flavobacteriia</taxon>
        <taxon>Flavobacteriales</taxon>
        <taxon>Flavobacteriaceae</taxon>
        <taxon>Mesonia</taxon>
    </lineage>
</organism>
<dbReference type="Pfam" id="PF14905">
    <property type="entry name" value="OMP_b-brl_3"/>
    <property type="match status" value="1"/>
</dbReference>
<feature type="signal peptide" evidence="2">
    <location>
        <begin position="1"/>
        <end position="19"/>
    </location>
</feature>
<feature type="chain" id="PRO_5047330735" evidence="2">
    <location>
        <begin position="20"/>
        <end position="798"/>
    </location>
</feature>
<proteinExistence type="inferred from homology"/>
<keyword evidence="5" id="KW-1185">Reference proteome</keyword>
<comment type="similarity">
    <text evidence="1">Belongs to the TonB-dependent receptor family.</text>
</comment>
<feature type="domain" description="Outer membrane protein beta-barrel" evidence="3">
    <location>
        <begin position="374"/>
        <end position="774"/>
    </location>
</feature>
<keyword evidence="1" id="KW-0813">Transport</keyword>
<evidence type="ECO:0000313" key="5">
    <source>
        <dbReference type="Proteomes" id="UP000719267"/>
    </source>
</evidence>
<comment type="subcellular location">
    <subcellularLocation>
        <location evidence="1">Cell outer membrane</location>
        <topology evidence="1">Multi-pass membrane protein</topology>
    </subcellularLocation>
</comment>
<dbReference type="EMBL" id="JAHWDF010000017">
    <property type="protein sequence ID" value="MBW2962810.1"/>
    <property type="molecule type" value="Genomic_DNA"/>
</dbReference>
<evidence type="ECO:0000256" key="2">
    <source>
        <dbReference type="SAM" id="SignalP"/>
    </source>
</evidence>
<dbReference type="PROSITE" id="PS52016">
    <property type="entry name" value="TONB_DEPENDENT_REC_3"/>
    <property type="match status" value="1"/>
</dbReference>
<keyword evidence="1" id="KW-0472">Membrane</keyword>
<dbReference type="Pfam" id="PF13620">
    <property type="entry name" value="CarboxypepD_reg"/>
    <property type="match status" value="1"/>
</dbReference>
<comment type="caution">
    <text evidence="4">The sequence shown here is derived from an EMBL/GenBank/DDBJ whole genome shotgun (WGS) entry which is preliminary data.</text>
</comment>
<keyword evidence="2" id="KW-0732">Signal</keyword>
<dbReference type="PANTHER" id="PTHR40980:SF4">
    <property type="entry name" value="TONB-DEPENDENT RECEPTOR-LIKE BETA-BARREL DOMAIN-CONTAINING PROTEIN"/>
    <property type="match status" value="1"/>
</dbReference>
<protein>
    <submittedName>
        <fullName evidence="4">TonB-dependent receptor</fullName>
    </submittedName>
</protein>
<keyword evidence="1" id="KW-1134">Transmembrane beta strand</keyword>
<keyword evidence="1" id="KW-0998">Cell outer membrane</keyword>
<evidence type="ECO:0000259" key="3">
    <source>
        <dbReference type="Pfam" id="PF14905"/>
    </source>
</evidence>
<dbReference type="Proteomes" id="UP000719267">
    <property type="component" value="Unassembled WGS sequence"/>
</dbReference>
<keyword evidence="4" id="KW-0675">Receptor</keyword>
<dbReference type="RefSeq" id="WP_219041089.1">
    <property type="nucleotide sequence ID" value="NZ_JAHWDF010000017.1"/>
</dbReference>
<dbReference type="InterPro" id="IPR041700">
    <property type="entry name" value="OMP_b-brl_3"/>
</dbReference>
<evidence type="ECO:0000256" key="1">
    <source>
        <dbReference type="PROSITE-ProRule" id="PRU01360"/>
    </source>
</evidence>